<feature type="non-terminal residue" evidence="1">
    <location>
        <position position="1"/>
    </location>
</feature>
<evidence type="ECO:0000313" key="1">
    <source>
        <dbReference type="EMBL" id="CAF1676644.1"/>
    </source>
</evidence>
<dbReference type="EMBL" id="CAJNOQ010063974">
    <property type="protein sequence ID" value="CAF1676644.1"/>
    <property type="molecule type" value="Genomic_DNA"/>
</dbReference>
<evidence type="ECO:0000313" key="3">
    <source>
        <dbReference type="Proteomes" id="UP000663829"/>
    </source>
</evidence>
<dbReference type="Proteomes" id="UP000681722">
    <property type="component" value="Unassembled WGS sequence"/>
</dbReference>
<reference evidence="1" key="1">
    <citation type="submission" date="2021-02" db="EMBL/GenBank/DDBJ databases">
        <authorList>
            <person name="Nowell W R."/>
        </authorList>
    </citation>
    <scope>NUCLEOTIDE SEQUENCE</scope>
</reference>
<proteinExistence type="predicted"/>
<evidence type="ECO:0000313" key="2">
    <source>
        <dbReference type="EMBL" id="CAF4665788.1"/>
    </source>
</evidence>
<sequence length="83" mass="9324">AAQGEDASEVDSLFLYCVLNDDPEWTKMQNNLRTGDCDDADLALVRSRVVGRAGGAVKSFEDAPWRDAPILTYRNDLRQRIHD</sequence>
<comment type="caution">
    <text evidence="1">The sequence shown here is derived from an EMBL/GenBank/DDBJ whole genome shotgun (WGS) entry which is preliminary data.</text>
</comment>
<name>A0A816GQI1_9BILA</name>
<gene>
    <name evidence="1" type="ORF">GPM918_LOCUS46490</name>
    <name evidence="2" type="ORF">SRO942_LOCUS50755</name>
</gene>
<feature type="non-terminal residue" evidence="1">
    <location>
        <position position="83"/>
    </location>
</feature>
<dbReference type="EMBL" id="CAJOBC010147927">
    <property type="protein sequence ID" value="CAF4665788.1"/>
    <property type="molecule type" value="Genomic_DNA"/>
</dbReference>
<keyword evidence="3" id="KW-1185">Reference proteome</keyword>
<protein>
    <submittedName>
        <fullName evidence="1">Uncharacterized protein</fullName>
    </submittedName>
</protein>
<organism evidence="1 3">
    <name type="scientific">Didymodactylos carnosus</name>
    <dbReference type="NCBI Taxonomy" id="1234261"/>
    <lineage>
        <taxon>Eukaryota</taxon>
        <taxon>Metazoa</taxon>
        <taxon>Spiralia</taxon>
        <taxon>Gnathifera</taxon>
        <taxon>Rotifera</taxon>
        <taxon>Eurotatoria</taxon>
        <taxon>Bdelloidea</taxon>
        <taxon>Philodinida</taxon>
        <taxon>Philodinidae</taxon>
        <taxon>Didymodactylos</taxon>
    </lineage>
</organism>
<dbReference type="Proteomes" id="UP000663829">
    <property type="component" value="Unassembled WGS sequence"/>
</dbReference>
<dbReference type="AlphaFoldDB" id="A0A816GQI1"/>
<accession>A0A816GQI1</accession>